<evidence type="ECO:0000256" key="1">
    <source>
        <dbReference type="SAM" id="Coils"/>
    </source>
</evidence>
<dbReference type="Proteomes" id="UP001062165">
    <property type="component" value="Chromosome"/>
</dbReference>
<sequence length="400" mass="43914">MAAQETIDANIYDLVYAEVAALPGASTNVFTSLDGEDKSEWQTLVDKVISKEYAEAALAATGLGYELVNVKDTDGGKSLNLYMLRKLADSDNYWGTYIFNDKPARAQVVIQSPHAIKDRNTGVEGAYVFREMGARAFFLTGTDRCNSLASSSCSGTTSVCGYEEKYRISDVAHNTNGAFQIVTELLNDAESNYFIQLHGFDKTSSDPSAILSLGGRTIVGSNKMPDIETNLKVEDNLLTFENSTNNSWSKLLGFTNTQGRYINQGTDPCMSNAETANGRFIHIEQEYDRLRKDVDEWKKMANALKATFPLSDGSITSVGIGEPKDINLYPNPIVNSLSIRNSMNSRLNLKIFTLSGEEVLNRSIEVGINNQSASALERGVYLYTVSDGQQVVRSGKLVKQ</sequence>
<keyword evidence="4" id="KW-1185">Reference proteome</keyword>
<dbReference type="InterPro" id="IPR026444">
    <property type="entry name" value="Secre_tail"/>
</dbReference>
<dbReference type="RefSeq" id="WP_263051603.1">
    <property type="nucleotide sequence ID" value="NZ_CP106735.1"/>
</dbReference>
<accession>A0ABY6D132</accession>
<dbReference type="Pfam" id="PF18962">
    <property type="entry name" value="Por_Secre_tail"/>
    <property type="match status" value="1"/>
</dbReference>
<protein>
    <submittedName>
        <fullName evidence="3">T9SS type A sorting domain-containing protein</fullName>
    </submittedName>
</protein>
<gene>
    <name evidence="3" type="ORF">N7E81_01975</name>
</gene>
<dbReference type="NCBIfam" id="TIGR04183">
    <property type="entry name" value="Por_Secre_tail"/>
    <property type="match status" value="1"/>
</dbReference>
<evidence type="ECO:0000259" key="2">
    <source>
        <dbReference type="Pfam" id="PF18962"/>
    </source>
</evidence>
<organism evidence="3 4">
    <name type="scientific">Reichenbachiella carrageenanivorans</name>
    <dbReference type="NCBI Taxonomy" id="2979869"/>
    <lineage>
        <taxon>Bacteria</taxon>
        <taxon>Pseudomonadati</taxon>
        <taxon>Bacteroidota</taxon>
        <taxon>Cytophagia</taxon>
        <taxon>Cytophagales</taxon>
        <taxon>Reichenbachiellaceae</taxon>
        <taxon>Reichenbachiella</taxon>
    </lineage>
</organism>
<evidence type="ECO:0000313" key="4">
    <source>
        <dbReference type="Proteomes" id="UP001062165"/>
    </source>
</evidence>
<dbReference type="EMBL" id="CP106735">
    <property type="protein sequence ID" value="UXX79872.1"/>
    <property type="molecule type" value="Genomic_DNA"/>
</dbReference>
<evidence type="ECO:0000313" key="3">
    <source>
        <dbReference type="EMBL" id="UXX79872.1"/>
    </source>
</evidence>
<proteinExistence type="predicted"/>
<name>A0ABY6D132_9BACT</name>
<feature type="domain" description="Secretion system C-terminal sorting" evidence="2">
    <location>
        <begin position="328"/>
        <end position="393"/>
    </location>
</feature>
<feature type="coiled-coil region" evidence="1">
    <location>
        <begin position="280"/>
        <end position="307"/>
    </location>
</feature>
<reference evidence="3" key="1">
    <citation type="submission" date="2022-10" db="EMBL/GenBank/DDBJ databases">
        <title>Comparative genomics and taxonomic characterization of three novel marine species of genus Reichenbachiella exhibiting antioxidant and polysaccharide degradation activities.</title>
        <authorList>
            <person name="Muhammad N."/>
            <person name="Lee Y.-J."/>
            <person name="Ko J."/>
            <person name="Kim S.-G."/>
        </authorList>
    </citation>
    <scope>NUCLEOTIDE SEQUENCE</scope>
    <source>
        <strain evidence="3">Wsw4-B4</strain>
    </source>
</reference>
<keyword evidence="1" id="KW-0175">Coiled coil</keyword>